<dbReference type="AlphaFoldDB" id="A0A5J5BQL3"/>
<accession>A0A5J5BQL3</accession>
<reference evidence="2 3" key="1">
    <citation type="submission" date="2019-09" db="EMBL/GenBank/DDBJ databases">
        <title>A chromosome-level genome assembly of the Chinese tupelo Nyssa sinensis.</title>
        <authorList>
            <person name="Yang X."/>
            <person name="Kang M."/>
            <person name="Yang Y."/>
            <person name="Xiong H."/>
            <person name="Wang M."/>
            <person name="Zhang Z."/>
            <person name="Wang Z."/>
            <person name="Wu H."/>
            <person name="Ma T."/>
            <person name="Liu J."/>
            <person name="Xi Z."/>
        </authorList>
    </citation>
    <scope>NUCLEOTIDE SEQUENCE [LARGE SCALE GENOMIC DNA]</scope>
    <source>
        <strain evidence="2">J267</strain>
        <tissue evidence="2">Leaf</tissue>
    </source>
</reference>
<keyword evidence="3" id="KW-1185">Reference proteome</keyword>
<dbReference type="Proteomes" id="UP000325577">
    <property type="component" value="Linkage Group LG10"/>
</dbReference>
<name>A0A5J5BQL3_9ASTE</name>
<dbReference type="EMBL" id="CM018033">
    <property type="protein sequence ID" value="KAA8544916.1"/>
    <property type="molecule type" value="Genomic_DNA"/>
</dbReference>
<evidence type="ECO:0000313" key="2">
    <source>
        <dbReference type="EMBL" id="KAA8544916.1"/>
    </source>
</evidence>
<feature type="compositionally biased region" description="Low complexity" evidence="1">
    <location>
        <begin position="66"/>
        <end position="78"/>
    </location>
</feature>
<proteinExistence type="predicted"/>
<evidence type="ECO:0000313" key="3">
    <source>
        <dbReference type="Proteomes" id="UP000325577"/>
    </source>
</evidence>
<gene>
    <name evidence="2" type="ORF">F0562_019689</name>
</gene>
<protein>
    <submittedName>
        <fullName evidence="2">Uncharacterized protein</fullName>
    </submittedName>
</protein>
<feature type="region of interest" description="Disordered" evidence="1">
    <location>
        <begin position="59"/>
        <end position="88"/>
    </location>
</feature>
<organism evidence="2 3">
    <name type="scientific">Nyssa sinensis</name>
    <dbReference type="NCBI Taxonomy" id="561372"/>
    <lineage>
        <taxon>Eukaryota</taxon>
        <taxon>Viridiplantae</taxon>
        <taxon>Streptophyta</taxon>
        <taxon>Embryophyta</taxon>
        <taxon>Tracheophyta</taxon>
        <taxon>Spermatophyta</taxon>
        <taxon>Magnoliopsida</taxon>
        <taxon>eudicotyledons</taxon>
        <taxon>Gunneridae</taxon>
        <taxon>Pentapetalae</taxon>
        <taxon>asterids</taxon>
        <taxon>Cornales</taxon>
        <taxon>Nyssaceae</taxon>
        <taxon>Nyssa</taxon>
    </lineage>
</organism>
<sequence>MSFVLHSLWTLSSVKFKLLGKADGKMLFAATWPVRDGPASGVPGVTAAISAIPKQSGYLQSQGHLQSSTTTTASQDSSGPGGNLVVSTTAGSLGTHSLHGAAMLAAAGRQPWHCS</sequence>
<evidence type="ECO:0000256" key="1">
    <source>
        <dbReference type="SAM" id="MobiDB-lite"/>
    </source>
</evidence>